<evidence type="ECO:0000313" key="1">
    <source>
        <dbReference type="EMBL" id="ABE29122.1"/>
    </source>
</evidence>
<name>Q144W7_PARXL</name>
<reference evidence="1 2" key="1">
    <citation type="journal article" date="2006" name="Proc. Natl. Acad. Sci. U.S.A.">
        <title>Burkholderia xenovorans LB400 harbors a multi-replicon, 9.73-Mbp genome shaped for versatility.</title>
        <authorList>
            <person name="Chain P.S."/>
            <person name="Denef V.J."/>
            <person name="Konstantinidis K.T."/>
            <person name="Vergez L.M."/>
            <person name="Agullo L."/>
            <person name="Reyes V.L."/>
            <person name="Hauser L."/>
            <person name="Cordova M."/>
            <person name="Gomez L."/>
            <person name="Gonzalez M."/>
            <person name="Land M."/>
            <person name="Lao V."/>
            <person name="Larimer F."/>
            <person name="LiPuma J.J."/>
            <person name="Mahenthiralingam E."/>
            <person name="Malfatti S.A."/>
            <person name="Marx C.J."/>
            <person name="Parnell J.J."/>
            <person name="Ramette A."/>
            <person name="Richardson P."/>
            <person name="Seeger M."/>
            <person name="Smith D."/>
            <person name="Spilker T."/>
            <person name="Sul W.J."/>
            <person name="Tsoi T.V."/>
            <person name="Ulrich L.E."/>
            <person name="Zhulin I.B."/>
            <person name="Tiedje J.M."/>
        </authorList>
    </citation>
    <scope>NUCLEOTIDE SEQUENCE [LARGE SCALE GENOMIC DNA]</scope>
    <source>
        <strain evidence="1 2">LB400</strain>
    </source>
</reference>
<gene>
    <name evidence="1" type="ORF">Bxe_A3876</name>
</gene>
<organism evidence="1 2">
    <name type="scientific">Paraburkholderia xenovorans (strain LB400)</name>
    <dbReference type="NCBI Taxonomy" id="266265"/>
    <lineage>
        <taxon>Bacteria</taxon>
        <taxon>Pseudomonadati</taxon>
        <taxon>Pseudomonadota</taxon>
        <taxon>Betaproteobacteria</taxon>
        <taxon>Burkholderiales</taxon>
        <taxon>Burkholderiaceae</taxon>
        <taxon>Paraburkholderia</taxon>
    </lineage>
</organism>
<keyword evidence="2" id="KW-1185">Reference proteome</keyword>
<proteinExistence type="predicted"/>
<dbReference type="AlphaFoldDB" id="Q144W7"/>
<dbReference type="KEGG" id="bxb:DR64_1551"/>
<evidence type="ECO:0000313" key="2">
    <source>
        <dbReference type="Proteomes" id="UP000001817"/>
    </source>
</evidence>
<protein>
    <submittedName>
        <fullName evidence="1">Uncharacterized protein</fullName>
    </submittedName>
</protein>
<sequence length="128" mass="14092">MSIGSIDSIGSARAVLPASPGVCLVLKGNTISRNYYANQAQPYLKSGNGIRLFAEPDFSDILRERIRGREMFSAASQWTECGFISAAMAIMMPATGTLWPKIRDVVLRDMPFWMNTRRAAAGLLMRSC</sequence>
<dbReference type="KEGG" id="bxe:Bxe_A3876"/>
<dbReference type="PATRIC" id="fig|266265.5.peg.608"/>
<dbReference type="OrthoDB" id="10012179at2"/>
<dbReference type="Proteomes" id="UP000001817">
    <property type="component" value="Chromosome 1"/>
</dbReference>
<dbReference type="RefSeq" id="WP_011486939.1">
    <property type="nucleotide sequence ID" value="NC_007951.1"/>
</dbReference>
<dbReference type="EMBL" id="CP000270">
    <property type="protein sequence ID" value="ABE29122.1"/>
    <property type="molecule type" value="Genomic_DNA"/>
</dbReference>
<accession>Q144W7</accession>